<keyword evidence="3" id="KW-1185">Reference proteome</keyword>
<proteinExistence type="predicted"/>
<organism evidence="2 3">
    <name type="scientific">Paenibacillus lacisoli</name>
    <dbReference type="NCBI Taxonomy" id="3064525"/>
    <lineage>
        <taxon>Bacteria</taxon>
        <taxon>Bacillati</taxon>
        <taxon>Bacillota</taxon>
        <taxon>Bacilli</taxon>
        <taxon>Bacillales</taxon>
        <taxon>Paenibacillaceae</taxon>
        <taxon>Paenibacillus</taxon>
    </lineage>
</organism>
<sequence>MRNRKQWIWIGMMAVILLLVLFYWYITYVMKDQNREEKAAILTAQQQGGLISSEQTWKSVWGMNKDNAIYWVVKGKNAQNQDQMVWVRFDANHEPSTKPGSVSTALLQNGRSEEQIRSQLTASMPQADIQRVLPGIYNGIQVWQVFCKDQTGYNYRFYKFSDGKLVDGPFALPDSFGTEQQ</sequence>
<evidence type="ECO:0008006" key="4">
    <source>
        <dbReference type="Google" id="ProtNLM"/>
    </source>
</evidence>
<evidence type="ECO:0000256" key="1">
    <source>
        <dbReference type="SAM" id="Phobius"/>
    </source>
</evidence>
<dbReference type="InterPro" id="IPR046350">
    <property type="entry name" value="Cystatin_sf"/>
</dbReference>
<comment type="caution">
    <text evidence="2">The sequence shown here is derived from an EMBL/GenBank/DDBJ whole genome shotgun (WGS) entry which is preliminary data.</text>
</comment>
<keyword evidence="1" id="KW-1133">Transmembrane helix</keyword>
<evidence type="ECO:0000313" key="3">
    <source>
        <dbReference type="Proteomes" id="UP001240171"/>
    </source>
</evidence>
<dbReference type="Proteomes" id="UP001240171">
    <property type="component" value="Unassembled WGS sequence"/>
</dbReference>
<name>A0ABT9C6X6_9BACL</name>
<protein>
    <recommendedName>
        <fullName evidence="4">DUF5590 domain-containing protein</fullName>
    </recommendedName>
</protein>
<feature type="transmembrane region" description="Helical" evidence="1">
    <location>
        <begin position="7"/>
        <end position="26"/>
    </location>
</feature>
<keyword evidence="1" id="KW-0472">Membrane</keyword>
<dbReference type="SUPFAM" id="SSF54403">
    <property type="entry name" value="Cystatin/monellin"/>
    <property type="match status" value="1"/>
</dbReference>
<gene>
    <name evidence="2" type="ORF">Q5741_01205</name>
</gene>
<accession>A0ABT9C6X6</accession>
<reference evidence="2 3" key="1">
    <citation type="submission" date="2023-07" db="EMBL/GenBank/DDBJ databases">
        <title>Paenibacillus sp. JX-17 nov. isolated from soil.</title>
        <authorList>
            <person name="Wan Y."/>
            <person name="Liu B."/>
        </authorList>
    </citation>
    <scope>NUCLEOTIDE SEQUENCE [LARGE SCALE GENOMIC DNA]</scope>
    <source>
        <strain evidence="2 3">JX-17</strain>
    </source>
</reference>
<dbReference type="Gene3D" id="3.10.450.40">
    <property type="match status" value="2"/>
</dbReference>
<dbReference type="RefSeq" id="WP_305022215.1">
    <property type="nucleotide sequence ID" value="NZ_JAUQTB010000001.1"/>
</dbReference>
<evidence type="ECO:0000313" key="2">
    <source>
        <dbReference type="EMBL" id="MDO7905027.1"/>
    </source>
</evidence>
<keyword evidence="1" id="KW-0812">Transmembrane</keyword>
<dbReference type="EMBL" id="JAUQTB010000001">
    <property type="protein sequence ID" value="MDO7905027.1"/>
    <property type="molecule type" value="Genomic_DNA"/>
</dbReference>